<dbReference type="EMBL" id="FWYF01000004">
    <property type="protein sequence ID" value="SMD38133.1"/>
    <property type="molecule type" value="Genomic_DNA"/>
</dbReference>
<dbReference type="RefSeq" id="WP_084374269.1">
    <property type="nucleotide sequence ID" value="NZ_FWYF01000004.1"/>
</dbReference>
<sequence length="111" mass="12195">MKALSLLVIATLTFSTVSMAEIHGAATKEVSEVKANIFTQNNGMVYIQVENPADSKVRIAIKDNAGVLLHGETVKKTKMLKRFDISNLPAGTYSYEVNSADYSVMKKIEKK</sequence>
<name>A0A1W2GN95_REIFA</name>
<accession>A0A1W2GN95</accession>
<dbReference type="Proteomes" id="UP000192472">
    <property type="component" value="Unassembled WGS sequence"/>
</dbReference>
<gene>
    <name evidence="3" type="ORF">SAMN04488029_3647</name>
</gene>
<feature type="domain" description="Secretion system C-terminal sorting" evidence="2">
    <location>
        <begin position="42"/>
        <end position="108"/>
    </location>
</feature>
<feature type="chain" id="PRO_5012213132" evidence="1">
    <location>
        <begin position="21"/>
        <end position="111"/>
    </location>
</feature>
<protein>
    <submittedName>
        <fullName evidence="3">Por secretion system C-terminal sorting domain-containing protein</fullName>
    </submittedName>
</protein>
<dbReference type="NCBIfam" id="TIGR04183">
    <property type="entry name" value="Por_Secre_tail"/>
    <property type="match status" value="1"/>
</dbReference>
<dbReference type="AlphaFoldDB" id="A0A1W2GN95"/>
<dbReference type="InterPro" id="IPR026444">
    <property type="entry name" value="Secre_tail"/>
</dbReference>
<reference evidence="3 4" key="1">
    <citation type="submission" date="2017-04" db="EMBL/GenBank/DDBJ databases">
        <authorList>
            <person name="Afonso C.L."/>
            <person name="Miller P.J."/>
            <person name="Scott M.A."/>
            <person name="Spackman E."/>
            <person name="Goraichik I."/>
            <person name="Dimitrov K.M."/>
            <person name="Suarez D.L."/>
            <person name="Swayne D.E."/>
        </authorList>
    </citation>
    <scope>NUCLEOTIDE SEQUENCE [LARGE SCALE GENOMIC DNA]</scope>
    <source>
        <strain evidence="3 4">DSM 26133</strain>
    </source>
</reference>
<proteinExistence type="predicted"/>
<evidence type="ECO:0000256" key="1">
    <source>
        <dbReference type="SAM" id="SignalP"/>
    </source>
</evidence>
<organism evidence="3 4">
    <name type="scientific">Reichenbachiella faecimaris</name>
    <dbReference type="NCBI Taxonomy" id="692418"/>
    <lineage>
        <taxon>Bacteria</taxon>
        <taxon>Pseudomonadati</taxon>
        <taxon>Bacteroidota</taxon>
        <taxon>Cytophagia</taxon>
        <taxon>Cytophagales</taxon>
        <taxon>Reichenbachiellaceae</taxon>
        <taxon>Reichenbachiella</taxon>
    </lineage>
</organism>
<keyword evidence="4" id="KW-1185">Reference proteome</keyword>
<evidence type="ECO:0000313" key="3">
    <source>
        <dbReference type="EMBL" id="SMD38133.1"/>
    </source>
</evidence>
<dbReference type="OrthoDB" id="961604at2"/>
<evidence type="ECO:0000259" key="2">
    <source>
        <dbReference type="Pfam" id="PF18962"/>
    </source>
</evidence>
<keyword evidence="1" id="KW-0732">Signal</keyword>
<dbReference type="Pfam" id="PF18962">
    <property type="entry name" value="Por_Secre_tail"/>
    <property type="match status" value="1"/>
</dbReference>
<evidence type="ECO:0000313" key="4">
    <source>
        <dbReference type="Proteomes" id="UP000192472"/>
    </source>
</evidence>
<feature type="signal peptide" evidence="1">
    <location>
        <begin position="1"/>
        <end position="20"/>
    </location>
</feature>